<dbReference type="GeneID" id="59289420"/>
<dbReference type="PANTHER" id="PTHR13218">
    <property type="entry name" value="TRANSCRIPTION INITIATION FACTOR TFIID SUBUNIT 11-RELATED"/>
    <property type="match status" value="1"/>
</dbReference>
<dbReference type="RefSeq" id="XP_037163341.1">
    <property type="nucleotide sequence ID" value="XM_037309664.1"/>
</dbReference>
<dbReference type="InterPro" id="IPR006809">
    <property type="entry name" value="TAFII28_dom"/>
</dbReference>
<protein>
    <recommendedName>
        <fullName evidence="7">TAFII28-like protein domain-containing protein</fullName>
    </recommendedName>
</protein>
<sequence length="343" mass="37416">MASPPYRSPATSPPYPPHTSLPNPKKRPSVNVPPYAPSLKRQKRSSIHSAASSAHPLRQTSFPPEESAILTGERSPSVDSEITNMTGKGSLAMTGGRRRKSKGKGKKAAVSVKSGAKEKTVDGREATGEVPDDDDEDDDEGGDDIIDGVEEEDREAEKKKLAVLIGAFNYDQEKRYECLRRIRLKKETVRKITNQTVSQSVPPNVITTINGYTKTFIGTLIERAREIQEQYASLETPPLTPPKVPIDPTDFSSEHPNNEIFQAASPMDALGQLSYAAAVNEHQETQKPKQRDHGPLLPDHFREALRRHKRDGEGGGTGLQGVSTGLGLPGSGSARLAGRRLFR</sequence>
<evidence type="ECO:0000256" key="3">
    <source>
        <dbReference type="ARBA" id="ARBA00023015"/>
    </source>
</evidence>
<evidence type="ECO:0000259" key="7">
    <source>
        <dbReference type="Pfam" id="PF04719"/>
    </source>
</evidence>
<evidence type="ECO:0000313" key="8">
    <source>
        <dbReference type="EMBL" id="KAF6233934.1"/>
    </source>
</evidence>
<keyword evidence="3" id="KW-0805">Transcription regulation</keyword>
<dbReference type="Pfam" id="PF04719">
    <property type="entry name" value="TAFII28"/>
    <property type="match status" value="1"/>
</dbReference>
<evidence type="ECO:0000256" key="1">
    <source>
        <dbReference type="ARBA" id="ARBA00004123"/>
    </source>
</evidence>
<keyword evidence="5" id="KW-0539">Nucleus</keyword>
<feature type="region of interest" description="Disordered" evidence="6">
    <location>
        <begin position="309"/>
        <end position="343"/>
    </location>
</feature>
<evidence type="ECO:0000256" key="4">
    <source>
        <dbReference type="ARBA" id="ARBA00023163"/>
    </source>
</evidence>
<dbReference type="InterPro" id="IPR009072">
    <property type="entry name" value="Histone-fold"/>
</dbReference>
<dbReference type="Gene3D" id="1.10.20.10">
    <property type="entry name" value="Histone, subunit A"/>
    <property type="match status" value="1"/>
</dbReference>
<feature type="compositionally biased region" description="Polar residues" evidence="6">
    <location>
        <begin position="77"/>
        <end position="87"/>
    </location>
</feature>
<dbReference type="EMBL" id="JACCJC010000033">
    <property type="protein sequence ID" value="KAF6233934.1"/>
    <property type="molecule type" value="Genomic_DNA"/>
</dbReference>
<dbReference type="InterPro" id="IPR045127">
    <property type="entry name" value="TAF11-like"/>
</dbReference>
<dbReference type="Proteomes" id="UP000578531">
    <property type="component" value="Unassembled WGS sequence"/>
</dbReference>
<comment type="caution">
    <text evidence="8">The sequence shown here is derived from an EMBL/GenBank/DDBJ whole genome shotgun (WGS) entry which is preliminary data.</text>
</comment>
<reference evidence="8 9" key="1">
    <citation type="journal article" date="2020" name="Genomics">
        <title>Complete, high-quality genomes from long-read metagenomic sequencing of two wolf lichen thalli reveals enigmatic genome architecture.</title>
        <authorList>
            <person name="McKenzie S.K."/>
            <person name="Walston R.F."/>
            <person name="Allen J.L."/>
        </authorList>
    </citation>
    <scope>NUCLEOTIDE SEQUENCE [LARGE SCALE GENOMIC DNA]</scope>
    <source>
        <strain evidence="8">WasteWater2</strain>
    </source>
</reference>
<evidence type="ECO:0000256" key="6">
    <source>
        <dbReference type="SAM" id="MobiDB-lite"/>
    </source>
</evidence>
<comment type="similarity">
    <text evidence="2">Belongs to the TAF11 family.</text>
</comment>
<feature type="compositionally biased region" description="Basic and acidic residues" evidence="6">
    <location>
        <begin position="115"/>
        <end position="127"/>
    </location>
</feature>
<feature type="compositionally biased region" description="Basic residues" evidence="6">
    <location>
        <begin position="96"/>
        <end position="107"/>
    </location>
</feature>
<name>A0A8H6L3C0_9LECA</name>
<dbReference type="GO" id="GO:0016251">
    <property type="term" value="F:RNA polymerase II general transcription initiation factor activity"/>
    <property type="evidence" value="ECO:0007669"/>
    <property type="project" value="TreeGrafter"/>
</dbReference>
<dbReference type="OrthoDB" id="28335at2759"/>
<proteinExistence type="inferred from homology"/>
<feature type="region of interest" description="Disordered" evidence="6">
    <location>
        <begin position="1"/>
        <end position="153"/>
    </location>
</feature>
<comment type="subcellular location">
    <subcellularLocation>
        <location evidence="1">Nucleus</location>
    </subcellularLocation>
</comment>
<organism evidence="8 9">
    <name type="scientific">Letharia columbiana</name>
    <dbReference type="NCBI Taxonomy" id="112416"/>
    <lineage>
        <taxon>Eukaryota</taxon>
        <taxon>Fungi</taxon>
        <taxon>Dikarya</taxon>
        <taxon>Ascomycota</taxon>
        <taxon>Pezizomycotina</taxon>
        <taxon>Lecanoromycetes</taxon>
        <taxon>OSLEUM clade</taxon>
        <taxon>Lecanoromycetidae</taxon>
        <taxon>Lecanorales</taxon>
        <taxon>Lecanorineae</taxon>
        <taxon>Parmeliaceae</taxon>
        <taxon>Letharia</taxon>
    </lineage>
</organism>
<keyword evidence="9" id="KW-1185">Reference proteome</keyword>
<dbReference type="PANTHER" id="PTHR13218:SF8">
    <property type="entry name" value="TRANSCRIPTION INITIATION FACTOR TFIID SUBUNIT 11"/>
    <property type="match status" value="1"/>
</dbReference>
<gene>
    <name evidence="8" type="ORF">HO173_007764</name>
</gene>
<dbReference type="GO" id="GO:0046982">
    <property type="term" value="F:protein heterodimerization activity"/>
    <property type="evidence" value="ECO:0007669"/>
    <property type="project" value="InterPro"/>
</dbReference>
<evidence type="ECO:0000256" key="5">
    <source>
        <dbReference type="ARBA" id="ARBA00023242"/>
    </source>
</evidence>
<keyword evidence="4" id="KW-0804">Transcription</keyword>
<dbReference type="CDD" id="cd08048">
    <property type="entry name" value="HFD_TAF11"/>
    <property type="match status" value="1"/>
</dbReference>
<dbReference type="GO" id="GO:0005669">
    <property type="term" value="C:transcription factor TFIID complex"/>
    <property type="evidence" value="ECO:0007669"/>
    <property type="project" value="InterPro"/>
</dbReference>
<dbReference type="AlphaFoldDB" id="A0A8H6L3C0"/>
<feature type="compositionally biased region" description="Acidic residues" evidence="6">
    <location>
        <begin position="130"/>
        <end position="153"/>
    </location>
</feature>
<dbReference type="GO" id="GO:0051123">
    <property type="term" value="P:RNA polymerase II preinitiation complex assembly"/>
    <property type="evidence" value="ECO:0007669"/>
    <property type="project" value="InterPro"/>
</dbReference>
<evidence type="ECO:0000256" key="2">
    <source>
        <dbReference type="ARBA" id="ARBA00009788"/>
    </source>
</evidence>
<dbReference type="SUPFAM" id="SSF47113">
    <property type="entry name" value="Histone-fold"/>
    <property type="match status" value="1"/>
</dbReference>
<evidence type="ECO:0000313" key="9">
    <source>
        <dbReference type="Proteomes" id="UP000578531"/>
    </source>
</evidence>
<feature type="domain" description="TAFII28-like protein" evidence="7">
    <location>
        <begin position="164"/>
        <end position="241"/>
    </location>
</feature>
<accession>A0A8H6L3C0</accession>